<gene>
    <name evidence="2" type="ordered locus">UWK_03383</name>
</gene>
<evidence type="ECO:0000313" key="3">
    <source>
        <dbReference type="Proteomes" id="UP000011721"/>
    </source>
</evidence>
<dbReference type="EMBL" id="CP003985">
    <property type="protein sequence ID" value="AGF79900.1"/>
    <property type="molecule type" value="Genomic_DNA"/>
</dbReference>
<dbReference type="PANTHER" id="PTHR43179">
    <property type="entry name" value="RHAMNOSYLTRANSFERASE WBBL"/>
    <property type="match status" value="1"/>
</dbReference>
<sequence>MLLSILVISYNTCELTLKALDSVFAVDSVHLPFEVIVLDNNSTDNSAEEIHNAFQGRVHLITNKENIGFAGGNNEAAKVATGEYLLLLNPDTLVLDQAIEKLLSFAKDHSEAKIWGGKTCFADGTLNPSSCWQRQTLWSLFSQVVGLSSLFRRTNIFNPEGIGGWNREGIRTVDIVSGCFLLIKRDFWNEMGGFNSDFFMYGEEADLCLRAKRKGARPMVTSDATIVHYGGASETIRSDKLVRLVKAKGLLIRRHFSPVTVPLGVAMLAGWPLSRYLIHGLLTFLGKKKSEESKEVWGAVWRRRKEWLS</sequence>
<keyword evidence="2" id="KW-0808">Transferase</keyword>
<dbReference type="Gene3D" id="3.90.550.10">
    <property type="entry name" value="Spore Coat Polysaccharide Biosynthesis Protein SpsA, Chain A"/>
    <property type="match status" value="1"/>
</dbReference>
<dbReference type="PANTHER" id="PTHR43179:SF7">
    <property type="entry name" value="RHAMNOSYLTRANSFERASE WBBL"/>
    <property type="match status" value="1"/>
</dbReference>
<accession>M1PK32</accession>
<dbReference type="InterPro" id="IPR029044">
    <property type="entry name" value="Nucleotide-diphossugar_trans"/>
</dbReference>
<dbReference type="OrthoDB" id="9771846at2"/>
<dbReference type="STRING" id="1167006.UWK_03383"/>
<feature type="domain" description="Glycosyltransferase 2-like" evidence="1">
    <location>
        <begin position="4"/>
        <end position="132"/>
    </location>
</feature>
<dbReference type="SUPFAM" id="SSF53448">
    <property type="entry name" value="Nucleotide-diphospho-sugar transferases"/>
    <property type="match status" value="1"/>
</dbReference>
<keyword evidence="3" id="KW-1185">Reference proteome</keyword>
<proteinExistence type="predicted"/>
<dbReference type="eggNOG" id="COG1216">
    <property type="taxonomic scope" value="Bacteria"/>
</dbReference>
<dbReference type="HOGENOM" id="CLU_023845_0_5_7"/>
<protein>
    <submittedName>
        <fullName evidence="2">Putative glycosyltransferase</fullName>
    </submittedName>
</protein>
<dbReference type="CDD" id="cd04186">
    <property type="entry name" value="GT_2_like_c"/>
    <property type="match status" value="1"/>
</dbReference>
<organism evidence="2 3">
    <name type="scientific">Desulfocapsa sulfexigens (strain DSM 10523 / SB164P1)</name>
    <dbReference type="NCBI Taxonomy" id="1167006"/>
    <lineage>
        <taxon>Bacteria</taxon>
        <taxon>Pseudomonadati</taxon>
        <taxon>Thermodesulfobacteriota</taxon>
        <taxon>Desulfobulbia</taxon>
        <taxon>Desulfobulbales</taxon>
        <taxon>Desulfocapsaceae</taxon>
        <taxon>Desulfocapsa</taxon>
    </lineage>
</organism>
<dbReference type="KEGG" id="dsf:UWK_03383"/>
<reference evidence="3" key="1">
    <citation type="journal article" date="2013" name="Stand. Genomic Sci.">
        <title>Complete genome sequence of Desulfocapsa sulfexigens, a marine deltaproteobacterium specialized in disproportionating inorganic sulfur compounds.</title>
        <authorList>
            <person name="Finster K.W."/>
            <person name="Kjeldsen K.U."/>
            <person name="Kube M."/>
            <person name="Reinhardt R."/>
            <person name="Mussmann M."/>
            <person name="Amann R."/>
            <person name="Schreiber L."/>
        </authorList>
    </citation>
    <scope>NUCLEOTIDE SEQUENCE [LARGE SCALE GENOMIC DNA]</scope>
    <source>
        <strain evidence="3">DSM 10523 / SB164P1</strain>
    </source>
</reference>
<evidence type="ECO:0000313" key="2">
    <source>
        <dbReference type="EMBL" id="AGF79900.1"/>
    </source>
</evidence>
<evidence type="ECO:0000259" key="1">
    <source>
        <dbReference type="Pfam" id="PF00535"/>
    </source>
</evidence>
<dbReference type="AlphaFoldDB" id="M1PK32"/>
<dbReference type="GO" id="GO:0016740">
    <property type="term" value="F:transferase activity"/>
    <property type="evidence" value="ECO:0007669"/>
    <property type="project" value="UniProtKB-KW"/>
</dbReference>
<dbReference type="Proteomes" id="UP000011721">
    <property type="component" value="Chromosome"/>
</dbReference>
<dbReference type="InterPro" id="IPR001173">
    <property type="entry name" value="Glyco_trans_2-like"/>
</dbReference>
<name>M1PK32_DESSD</name>
<dbReference type="Pfam" id="PF00535">
    <property type="entry name" value="Glycos_transf_2"/>
    <property type="match status" value="1"/>
</dbReference>